<dbReference type="Pfam" id="PF06580">
    <property type="entry name" value="His_kinase"/>
    <property type="match status" value="1"/>
</dbReference>
<comment type="caution">
    <text evidence="2">The sequence shown here is derived from an EMBL/GenBank/DDBJ whole genome shotgun (WGS) entry which is preliminary data.</text>
</comment>
<keyword evidence="2" id="KW-0808">Transferase</keyword>
<keyword evidence="2" id="KW-0418">Kinase</keyword>
<dbReference type="GO" id="GO:0016020">
    <property type="term" value="C:membrane"/>
    <property type="evidence" value="ECO:0007669"/>
    <property type="project" value="InterPro"/>
</dbReference>
<name>A0A645IJ17_9ZZZZ</name>
<dbReference type="Gene3D" id="3.30.565.10">
    <property type="entry name" value="Histidine kinase-like ATPase, C-terminal domain"/>
    <property type="match status" value="1"/>
</dbReference>
<dbReference type="GO" id="GO:0000155">
    <property type="term" value="F:phosphorelay sensor kinase activity"/>
    <property type="evidence" value="ECO:0007669"/>
    <property type="project" value="InterPro"/>
</dbReference>
<dbReference type="InterPro" id="IPR010559">
    <property type="entry name" value="Sig_transdc_His_kin_internal"/>
</dbReference>
<protein>
    <submittedName>
        <fullName evidence="2">Sensor histidine kinase BtsS</fullName>
        <ecNumber evidence="2">2.7.13.3</ecNumber>
    </submittedName>
</protein>
<dbReference type="EC" id="2.7.13.3" evidence="2"/>
<dbReference type="InterPro" id="IPR050640">
    <property type="entry name" value="Bact_2-comp_sensor_kinase"/>
</dbReference>
<reference evidence="2" key="1">
    <citation type="submission" date="2019-08" db="EMBL/GenBank/DDBJ databases">
        <authorList>
            <person name="Kucharzyk K."/>
            <person name="Murdoch R.W."/>
            <person name="Higgins S."/>
            <person name="Loffler F."/>
        </authorList>
    </citation>
    <scope>NUCLEOTIDE SEQUENCE</scope>
</reference>
<sequence length="167" mass="18935">MIDIDGRKAKRAVVELSKLMRYVLYEAEKSFITLEKEIEFIENYIGLMRIRYTDDVEIMSVYPPEMLHAQIPPLLLITLIENAFKHGISISGKSHIHSRMSIENGHLLYSVVNTSSTESLDSVPASGMGLDNLRKRLELLFGKDNYNLETYSGNGVFIANLDIPIKT</sequence>
<feature type="domain" description="Signal transduction histidine kinase internal region" evidence="1">
    <location>
        <begin position="5"/>
        <end position="55"/>
    </location>
</feature>
<evidence type="ECO:0000313" key="2">
    <source>
        <dbReference type="EMBL" id="MPN50986.1"/>
    </source>
</evidence>
<dbReference type="EMBL" id="VSSQ01115650">
    <property type="protein sequence ID" value="MPN50986.1"/>
    <property type="molecule type" value="Genomic_DNA"/>
</dbReference>
<organism evidence="2">
    <name type="scientific">bioreactor metagenome</name>
    <dbReference type="NCBI Taxonomy" id="1076179"/>
    <lineage>
        <taxon>unclassified sequences</taxon>
        <taxon>metagenomes</taxon>
        <taxon>ecological metagenomes</taxon>
    </lineage>
</organism>
<dbReference type="AlphaFoldDB" id="A0A645IJ17"/>
<evidence type="ECO:0000259" key="1">
    <source>
        <dbReference type="Pfam" id="PF06580"/>
    </source>
</evidence>
<accession>A0A645IJ17</accession>
<dbReference type="SUPFAM" id="SSF55874">
    <property type="entry name" value="ATPase domain of HSP90 chaperone/DNA topoisomerase II/histidine kinase"/>
    <property type="match status" value="1"/>
</dbReference>
<dbReference type="PANTHER" id="PTHR34220:SF7">
    <property type="entry name" value="SENSOR HISTIDINE KINASE YPDA"/>
    <property type="match status" value="1"/>
</dbReference>
<dbReference type="PANTHER" id="PTHR34220">
    <property type="entry name" value="SENSOR HISTIDINE KINASE YPDA"/>
    <property type="match status" value="1"/>
</dbReference>
<gene>
    <name evidence="2" type="primary">btsS_15</name>
    <name evidence="2" type="ORF">SDC9_198627</name>
</gene>
<dbReference type="InterPro" id="IPR036890">
    <property type="entry name" value="HATPase_C_sf"/>
</dbReference>
<proteinExistence type="predicted"/>